<keyword evidence="3" id="KW-0378">Hydrolase</keyword>
<keyword evidence="2" id="KW-1133">Transmembrane helix</keyword>
<feature type="transmembrane region" description="Helical" evidence="2">
    <location>
        <begin position="6"/>
        <end position="27"/>
    </location>
</feature>
<feature type="compositionally biased region" description="Gly residues" evidence="1">
    <location>
        <begin position="106"/>
        <end position="116"/>
    </location>
</feature>
<dbReference type="InterPro" id="IPR029058">
    <property type="entry name" value="AB_hydrolase_fold"/>
</dbReference>
<dbReference type="PANTHER" id="PTHR48098">
    <property type="entry name" value="ENTEROCHELIN ESTERASE-RELATED"/>
    <property type="match status" value="1"/>
</dbReference>
<feature type="transmembrane region" description="Helical" evidence="2">
    <location>
        <begin position="39"/>
        <end position="60"/>
    </location>
</feature>
<evidence type="ECO:0000256" key="2">
    <source>
        <dbReference type="SAM" id="Phobius"/>
    </source>
</evidence>
<keyword evidence="4" id="KW-1185">Reference proteome</keyword>
<keyword evidence="2" id="KW-0472">Membrane</keyword>
<evidence type="ECO:0000313" key="3">
    <source>
        <dbReference type="EMBL" id="GAA2051187.1"/>
    </source>
</evidence>
<name>A0ABP5GQC7_9ACTN</name>
<dbReference type="Proteomes" id="UP001500751">
    <property type="component" value="Unassembled WGS sequence"/>
</dbReference>
<evidence type="ECO:0000256" key="1">
    <source>
        <dbReference type="SAM" id="MobiDB-lite"/>
    </source>
</evidence>
<organism evidence="3 4">
    <name type="scientific">Catenulispora yoronensis</name>
    <dbReference type="NCBI Taxonomy" id="450799"/>
    <lineage>
        <taxon>Bacteria</taxon>
        <taxon>Bacillati</taxon>
        <taxon>Actinomycetota</taxon>
        <taxon>Actinomycetes</taxon>
        <taxon>Catenulisporales</taxon>
        <taxon>Catenulisporaceae</taxon>
        <taxon>Catenulispora</taxon>
    </lineage>
</organism>
<dbReference type="GO" id="GO:0016787">
    <property type="term" value="F:hydrolase activity"/>
    <property type="evidence" value="ECO:0007669"/>
    <property type="project" value="UniProtKB-KW"/>
</dbReference>
<proteinExistence type="predicted"/>
<feature type="compositionally biased region" description="Basic and acidic residues" evidence="1">
    <location>
        <begin position="123"/>
        <end position="134"/>
    </location>
</feature>
<keyword evidence="2" id="KW-0812">Transmembrane</keyword>
<dbReference type="SUPFAM" id="SSF53474">
    <property type="entry name" value="alpha/beta-Hydrolases"/>
    <property type="match status" value="1"/>
</dbReference>
<feature type="region of interest" description="Disordered" evidence="1">
    <location>
        <begin position="95"/>
        <end position="134"/>
    </location>
</feature>
<sequence length="398" mass="42686">MSPTGWPMTLTAIFLAVAGPVATYLLWNRVRGPRPVRAVSRLAMIGVSQALAILLFGVVVNNYYGLYASWDDLLGDTGSPGVIIHDDKIVAGGVPTPGLDLPSGSRSGGDSRGGRGPVVPVVPRDRPAGPDQRFDRYGDDALVTSFTGPKSGLGGQNDVMVWLPPQYNDPAYADTNFPVVMLFPGYPGTPQTWFGNMAGQKELARLVQAKASTPFVLAAVNISPVKGVNTDCTDIPDGPQVATYIAEDVRSMLERTFRVTTDRSGWGMMGYSEGGLCAGKLLVQYPQDFAAAVQMSGDVRPGGYVNRYGPDFANRNSTLWMLRNHKPHQPVALLAAASAEDASGTVLTDALSLQSAAPDVVDVLKKEHGSHNTEVWKQWLPQAYGWLSEHLDPVKPQP</sequence>
<gene>
    <name evidence="3" type="ORF">GCM10009839_67540</name>
</gene>
<reference evidence="4" key="1">
    <citation type="journal article" date="2019" name="Int. J. Syst. Evol. Microbiol.">
        <title>The Global Catalogue of Microorganisms (GCM) 10K type strain sequencing project: providing services to taxonomists for standard genome sequencing and annotation.</title>
        <authorList>
            <consortium name="The Broad Institute Genomics Platform"/>
            <consortium name="The Broad Institute Genome Sequencing Center for Infectious Disease"/>
            <person name="Wu L."/>
            <person name="Ma J."/>
        </authorList>
    </citation>
    <scope>NUCLEOTIDE SEQUENCE [LARGE SCALE GENOMIC DNA]</scope>
    <source>
        <strain evidence="4">JCM 16014</strain>
    </source>
</reference>
<dbReference type="Pfam" id="PF00756">
    <property type="entry name" value="Esterase"/>
    <property type="match status" value="1"/>
</dbReference>
<evidence type="ECO:0000313" key="4">
    <source>
        <dbReference type="Proteomes" id="UP001500751"/>
    </source>
</evidence>
<dbReference type="RefSeq" id="WP_344669755.1">
    <property type="nucleotide sequence ID" value="NZ_BAAAQN010000051.1"/>
</dbReference>
<accession>A0ABP5GQC7</accession>
<dbReference type="Gene3D" id="3.40.50.1820">
    <property type="entry name" value="alpha/beta hydrolase"/>
    <property type="match status" value="1"/>
</dbReference>
<dbReference type="EMBL" id="BAAAQN010000051">
    <property type="protein sequence ID" value="GAA2051187.1"/>
    <property type="molecule type" value="Genomic_DNA"/>
</dbReference>
<dbReference type="InterPro" id="IPR000801">
    <property type="entry name" value="Esterase-like"/>
</dbReference>
<dbReference type="PANTHER" id="PTHR48098:SF1">
    <property type="entry name" value="DIACYLGLYCEROL ACYLTRANSFERASE_MYCOLYLTRANSFERASE AG85A"/>
    <property type="match status" value="1"/>
</dbReference>
<protein>
    <submittedName>
        <fullName evidence="3">Alpha/beta hydrolase-fold protein</fullName>
    </submittedName>
</protein>
<dbReference type="InterPro" id="IPR050583">
    <property type="entry name" value="Mycobacterial_A85_antigen"/>
</dbReference>
<comment type="caution">
    <text evidence="3">The sequence shown here is derived from an EMBL/GenBank/DDBJ whole genome shotgun (WGS) entry which is preliminary data.</text>
</comment>